<organism evidence="1 2">
    <name type="scientific">Stegodyphus mimosarum</name>
    <name type="common">African social velvet spider</name>
    <dbReference type="NCBI Taxonomy" id="407821"/>
    <lineage>
        <taxon>Eukaryota</taxon>
        <taxon>Metazoa</taxon>
        <taxon>Ecdysozoa</taxon>
        <taxon>Arthropoda</taxon>
        <taxon>Chelicerata</taxon>
        <taxon>Arachnida</taxon>
        <taxon>Araneae</taxon>
        <taxon>Araneomorphae</taxon>
        <taxon>Entelegynae</taxon>
        <taxon>Eresoidea</taxon>
        <taxon>Eresidae</taxon>
        <taxon>Stegodyphus</taxon>
    </lineage>
</organism>
<dbReference type="Proteomes" id="UP000054359">
    <property type="component" value="Unassembled WGS sequence"/>
</dbReference>
<name>A0A087TJ87_STEMI</name>
<reference evidence="1 2" key="1">
    <citation type="submission" date="2013-11" db="EMBL/GenBank/DDBJ databases">
        <title>Genome sequencing of Stegodyphus mimosarum.</title>
        <authorList>
            <person name="Bechsgaard J."/>
        </authorList>
    </citation>
    <scope>NUCLEOTIDE SEQUENCE [LARGE SCALE GENOMIC DNA]</scope>
</reference>
<gene>
    <name evidence="1" type="ORF">X975_23033</name>
</gene>
<evidence type="ECO:0000313" key="1">
    <source>
        <dbReference type="EMBL" id="KFM65176.1"/>
    </source>
</evidence>
<proteinExistence type="predicted"/>
<dbReference type="AlphaFoldDB" id="A0A087TJ87"/>
<sequence length="53" mass="6111">MRSRITVSNLLNKDTSRRTYNRFQMTCHSRRTHATSFTVESSTGATVSYRPSL</sequence>
<feature type="non-terminal residue" evidence="1">
    <location>
        <position position="53"/>
    </location>
</feature>
<evidence type="ECO:0000313" key="2">
    <source>
        <dbReference type="Proteomes" id="UP000054359"/>
    </source>
</evidence>
<protein>
    <submittedName>
        <fullName evidence="1">Uncharacterized protein</fullName>
    </submittedName>
</protein>
<keyword evidence="2" id="KW-1185">Reference proteome</keyword>
<dbReference type="EMBL" id="KK115465">
    <property type="protein sequence ID" value="KFM65176.1"/>
    <property type="molecule type" value="Genomic_DNA"/>
</dbReference>
<accession>A0A087TJ87</accession>